<keyword evidence="3" id="KW-0964">Secreted</keyword>
<evidence type="ECO:0000256" key="4">
    <source>
        <dbReference type="ARBA" id="ARBA00022729"/>
    </source>
</evidence>
<dbReference type="Pfam" id="PF02221">
    <property type="entry name" value="E1_DerP2_DerF2"/>
    <property type="match status" value="1"/>
</dbReference>
<gene>
    <name evidence="8" type="ORF">ILUMI_10670</name>
</gene>
<dbReference type="PANTHER" id="PTHR11306">
    <property type="entry name" value="NIEMANN PICK TYPE C2 PROTEIN NPC2-RELATED"/>
    <property type="match status" value="1"/>
</dbReference>
<comment type="subcellular location">
    <subcellularLocation>
        <location evidence="1">Secreted</location>
    </subcellularLocation>
</comment>
<evidence type="ECO:0000256" key="5">
    <source>
        <dbReference type="ARBA" id="ARBA00023157"/>
    </source>
</evidence>
<dbReference type="SUPFAM" id="SSF81296">
    <property type="entry name" value="E set domains"/>
    <property type="match status" value="1"/>
</dbReference>
<feature type="chain" id="PRO_5035451582" description="MD-2-related lipid-recognition domain-containing protein" evidence="6">
    <location>
        <begin position="21"/>
        <end position="149"/>
    </location>
</feature>
<dbReference type="Gene3D" id="2.60.40.770">
    <property type="match status" value="1"/>
</dbReference>
<dbReference type="OrthoDB" id="4937502at2759"/>
<feature type="domain" description="MD-2-related lipid-recognition" evidence="7">
    <location>
        <begin position="22"/>
        <end position="146"/>
    </location>
</feature>
<protein>
    <recommendedName>
        <fullName evidence="7">MD-2-related lipid-recognition domain-containing protein</fullName>
    </recommendedName>
</protein>
<dbReference type="SMART" id="SM00737">
    <property type="entry name" value="ML"/>
    <property type="match status" value="1"/>
</dbReference>
<sequence>MKKLGSCLLLFIAAFTFVNATHSDCGSELGTIVSVDISECKDEDPRCVLHRNTNTTFKLTFNLKENVEKVKAVVHGVVLDVPVPFNLPNSDGCVDSGLKCPLQAGQDYTYETSLPVLKKYPRVTVDVKWELQNENDKDIVCIMIPSKIQ</sequence>
<evidence type="ECO:0000256" key="3">
    <source>
        <dbReference type="ARBA" id="ARBA00022525"/>
    </source>
</evidence>
<dbReference type="FunFam" id="2.60.40.770:FF:000001">
    <property type="entry name" value="NPC intracellular cholesterol transporter 2"/>
    <property type="match status" value="1"/>
</dbReference>
<evidence type="ECO:0000256" key="1">
    <source>
        <dbReference type="ARBA" id="ARBA00004613"/>
    </source>
</evidence>
<dbReference type="InterPro" id="IPR039670">
    <property type="entry name" value="NPC2-like"/>
</dbReference>
<dbReference type="InterPro" id="IPR033916">
    <property type="entry name" value="ML_Npc2-like"/>
</dbReference>
<name>A0A8K0D3H1_IGNLU</name>
<evidence type="ECO:0000313" key="8">
    <source>
        <dbReference type="EMBL" id="KAF2895507.1"/>
    </source>
</evidence>
<keyword evidence="9" id="KW-1185">Reference proteome</keyword>
<keyword evidence="5" id="KW-1015">Disulfide bond</keyword>
<dbReference type="CDD" id="cd00916">
    <property type="entry name" value="Npc2_like"/>
    <property type="match status" value="1"/>
</dbReference>
<keyword evidence="4 6" id="KW-0732">Signal</keyword>
<dbReference type="GO" id="GO:0032934">
    <property type="term" value="F:sterol binding"/>
    <property type="evidence" value="ECO:0007669"/>
    <property type="project" value="InterPro"/>
</dbReference>
<evidence type="ECO:0000313" key="9">
    <source>
        <dbReference type="Proteomes" id="UP000801492"/>
    </source>
</evidence>
<dbReference type="GO" id="GO:0005576">
    <property type="term" value="C:extracellular region"/>
    <property type="evidence" value="ECO:0007669"/>
    <property type="project" value="UniProtKB-SubCell"/>
</dbReference>
<dbReference type="AlphaFoldDB" id="A0A8K0D3H1"/>
<evidence type="ECO:0000256" key="2">
    <source>
        <dbReference type="ARBA" id="ARBA00006370"/>
    </source>
</evidence>
<dbReference type="EMBL" id="VTPC01005851">
    <property type="protein sequence ID" value="KAF2895507.1"/>
    <property type="molecule type" value="Genomic_DNA"/>
</dbReference>
<accession>A0A8K0D3H1</accession>
<dbReference type="GO" id="GO:0032367">
    <property type="term" value="P:intracellular cholesterol transport"/>
    <property type="evidence" value="ECO:0007669"/>
    <property type="project" value="InterPro"/>
</dbReference>
<reference evidence="8" key="1">
    <citation type="submission" date="2019-08" db="EMBL/GenBank/DDBJ databases">
        <title>The genome of the North American firefly Photinus pyralis.</title>
        <authorList>
            <consortium name="Photinus pyralis genome working group"/>
            <person name="Fallon T.R."/>
            <person name="Sander Lower S.E."/>
            <person name="Weng J.-K."/>
        </authorList>
    </citation>
    <scope>NUCLEOTIDE SEQUENCE</scope>
    <source>
        <strain evidence="8">TRF0915ILg1</strain>
        <tissue evidence="8">Whole body</tissue>
    </source>
</reference>
<evidence type="ECO:0000259" key="7">
    <source>
        <dbReference type="SMART" id="SM00737"/>
    </source>
</evidence>
<evidence type="ECO:0000256" key="6">
    <source>
        <dbReference type="SAM" id="SignalP"/>
    </source>
</evidence>
<comment type="caution">
    <text evidence="8">The sequence shown here is derived from an EMBL/GenBank/DDBJ whole genome shotgun (WGS) entry which is preliminary data.</text>
</comment>
<dbReference type="InterPro" id="IPR003172">
    <property type="entry name" value="ML_dom"/>
</dbReference>
<feature type="signal peptide" evidence="6">
    <location>
        <begin position="1"/>
        <end position="20"/>
    </location>
</feature>
<comment type="similarity">
    <text evidence="2">Belongs to the NPC2 family.</text>
</comment>
<proteinExistence type="inferred from homology"/>
<dbReference type="InterPro" id="IPR014756">
    <property type="entry name" value="Ig_E-set"/>
</dbReference>
<organism evidence="8 9">
    <name type="scientific">Ignelater luminosus</name>
    <name type="common">Cucubano</name>
    <name type="synonym">Pyrophorus luminosus</name>
    <dbReference type="NCBI Taxonomy" id="2038154"/>
    <lineage>
        <taxon>Eukaryota</taxon>
        <taxon>Metazoa</taxon>
        <taxon>Ecdysozoa</taxon>
        <taxon>Arthropoda</taxon>
        <taxon>Hexapoda</taxon>
        <taxon>Insecta</taxon>
        <taxon>Pterygota</taxon>
        <taxon>Neoptera</taxon>
        <taxon>Endopterygota</taxon>
        <taxon>Coleoptera</taxon>
        <taxon>Polyphaga</taxon>
        <taxon>Elateriformia</taxon>
        <taxon>Elateroidea</taxon>
        <taxon>Elateridae</taxon>
        <taxon>Agrypninae</taxon>
        <taxon>Pyrophorini</taxon>
        <taxon>Ignelater</taxon>
    </lineage>
</organism>
<dbReference type="PANTHER" id="PTHR11306:SF68">
    <property type="entry name" value="NPC INTRACELLULAR CHOLESTEROL TRANSPORTER 2"/>
    <property type="match status" value="1"/>
</dbReference>
<dbReference type="Proteomes" id="UP000801492">
    <property type="component" value="Unassembled WGS sequence"/>
</dbReference>